<feature type="region of interest" description="Disordered" evidence="3">
    <location>
        <begin position="742"/>
        <end position="764"/>
    </location>
</feature>
<dbReference type="InterPro" id="IPR027417">
    <property type="entry name" value="P-loop_NTPase"/>
</dbReference>
<dbReference type="AlphaFoldDB" id="A0AAD2D8Q1"/>
<dbReference type="SUPFAM" id="SSF52540">
    <property type="entry name" value="P-loop containing nucleoside triphosphate hydrolases"/>
    <property type="match status" value="1"/>
</dbReference>
<evidence type="ECO:0000313" key="5">
    <source>
        <dbReference type="Proteomes" id="UP001295684"/>
    </source>
</evidence>
<organism evidence="4 5">
    <name type="scientific">Euplotes crassus</name>
    <dbReference type="NCBI Taxonomy" id="5936"/>
    <lineage>
        <taxon>Eukaryota</taxon>
        <taxon>Sar</taxon>
        <taxon>Alveolata</taxon>
        <taxon>Ciliophora</taxon>
        <taxon>Intramacronucleata</taxon>
        <taxon>Spirotrichea</taxon>
        <taxon>Hypotrichia</taxon>
        <taxon>Euplotida</taxon>
        <taxon>Euplotidae</taxon>
        <taxon>Moneuplotes</taxon>
    </lineage>
</organism>
<evidence type="ECO:0000313" key="4">
    <source>
        <dbReference type="EMBL" id="CAI2385489.1"/>
    </source>
</evidence>
<accession>A0AAD2D8Q1</accession>
<dbReference type="PANTHER" id="PTHR46765:SF1">
    <property type="entry name" value="P-LOOP CONTAINING NUCLEOSIDE TRIPHOSPHATE HYDROLASES SUPERFAMILY PROTEIN"/>
    <property type="match status" value="1"/>
</dbReference>
<dbReference type="Proteomes" id="UP001295684">
    <property type="component" value="Unassembled WGS sequence"/>
</dbReference>
<evidence type="ECO:0000256" key="2">
    <source>
        <dbReference type="ARBA" id="ARBA00023242"/>
    </source>
</evidence>
<keyword evidence="5" id="KW-1185">Reference proteome</keyword>
<dbReference type="Gene3D" id="3.40.50.300">
    <property type="entry name" value="P-loop containing nucleotide triphosphate hydrolases"/>
    <property type="match status" value="1"/>
</dbReference>
<name>A0AAD2D8Q1_EUPCR</name>
<evidence type="ECO:0000256" key="1">
    <source>
        <dbReference type="ARBA" id="ARBA00004123"/>
    </source>
</evidence>
<comment type="subcellular location">
    <subcellularLocation>
        <location evidence="1">Nucleus</location>
    </subcellularLocation>
</comment>
<proteinExistence type="predicted"/>
<feature type="compositionally biased region" description="Polar residues" evidence="3">
    <location>
        <begin position="743"/>
        <end position="764"/>
    </location>
</feature>
<sequence>MSFEQFCDDYDQMHPPLCKTNPEDTQNSLIASSNCFSTTTEIELDSLKHLTTSLKAYVVTQDGHTRKEEYKVLKENPHELLRAKAPKTAAKLLEEPIDVMMARIIQKKELKEAAKQQKNIENVSKERPLDDLWISKYKPKKFYELLTDELTNRNILTWLSSWNLTNKAKDNSSSLFGDVNPITKKTFKGFENHRRQFKTREYQYPTIIDPEDLDYKDQRILIIGGDPGMGKTVLAETLAAHAGFNVENLDANGSYTHDELTERILFSTQNRSLFNYGKNKNNKPTCLIVDGVDPDIYTGRTIIHLLEKYFNTGSIKYEHKYKGIQESSEGGSQESLEGLGTHKIVKTKVERSAKKVTTEVKRPIILICRNIYSRSLNNIKKIGITFKIRKPESKKMLNRLTEIGYKEGIHIESSLLKKLIIESNHDITSCLNILKYTSSGLEPEKVKRHFSEKPQDLKVIKEAHLFNSTGGFKFKKDMLSSVFDCWDKIFKVKSKYDKKLSMKQIQKTIQECDRPIKFFEGLYWNYLSHNYYDEFMDKAATVLESFVDYNRVDSFTKINQNYQLMGGNYLPAAFCHHLLSHTNTIKNEYPKIFNELYISMSEIKSAIREMKRVNQSGEVTKEYDVQLDYLKKENDLALKYINSKQILREIIPYLPFIYRNANLVKNSVLNELDYKILTEISKMIKIFPLEIVRKISLDGTMTRSEKLGLKTKSSQSLFQTSTTSALAYQLRMKLKEAGKVYASKSNGTQKPKNPSSSTLKENHSKASNFSFLDSKRKRVDMEAESTGSKFIFKYKEGYINAVRRPVPFEFFL</sequence>
<protein>
    <submittedName>
        <fullName evidence="4">Uncharacterized protein</fullName>
    </submittedName>
</protein>
<dbReference type="GO" id="GO:0005634">
    <property type="term" value="C:nucleus"/>
    <property type="evidence" value="ECO:0007669"/>
    <property type="project" value="UniProtKB-SubCell"/>
</dbReference>
<dbReference type="InterPro" id="IPR053016">
    <property type="entry name" value="CTF18-RFC_complex"/>
</dbReference>
<dbReference type="EMBL" id="CAMPGE010027911">
    <property type="protein sequence ID" value="CAI2385489.1"/>
    <property type="molecule type" value="Genomic_DNA"/>
</dbReference>
<comment type="caution">
    <text evidence="4">The sequence shown here is derived from an EMBL/GenBank/DDBJ whole genome shotgun (WGS) entry which is preliminary data.</text>
</comment>
<reference evidence="4" key="1">
    <citation type="submission" date="2023-07" db="EMBL/GenBank/DDBJ databases">
        <authorList>
            <consortium name="AG Swart"/>
            <person name="Singh M."/>
            <person name="Singh A."/>
            <person name="Seah K."/>
            <person name="Emmerich C."/>
        </authorList>
    </citation>
    <scope>NUCLEOTIDE SEQUENCE</scope>
    <source>
        <strain evidence="4">DP1</strain>
    </source>
</reference>
<dbReference type="PANTHER" id="PTHR46765">
    <property type="entry name" value="P-LOOP CONTAINING NUCLEOSIDE TRIPHOSPHATE HYDROLASES SUPERFAMILY PROTEIN"/>
    <property type="match status" value="1"/>
</dbReference>
<keyword evidence="2" id="KW-0539">Nucleus</keyword>
<dbReference type="Gene3D" id="1.10.8.60">
    <property type="match status" value="1"/>
</dbReference>
<evidence type="ECO:0000256" key="3">
    <source>
        <dbReference type="SAM" id="MobiDB-lite"/>
    </source>
</evidence>
<gene>
    <name evidence="4" type="ORF">ECRASSUSDP1_LOCUS27057</name>
</gene>